<reference evidence="1" key="1">
    <citation type="submission" date="2012-05" db="EMBL/GenBank/DDBJ databases">
        <authorList>
            <person name="Studholme D.J."/>
            <person name="Wasukira A."/>
            <person name="Grant M."/>
        </authorList>
    </citation>
    <scope>NUCLEOTIDE SEQUENCE [LARGE SCALE GENOMIC DNA]</scope>
    <source>
        <strain evidence="1">NCPPB 890</strain>
    </source>
</reference>
<name>A0A836ZTW7_XANVA</name>
<comment type="caution">
    <text evidence="1">The sequence shown here is derived from an EMBL/GenBank/DDBJ whole genome shotgun (WGS) entry which is preliminary data.</text>
</comment>
<organism evidence="1">
    <name type="scientific">Xanthomonas vasicola pv. vasculorum NCPPB 890</name>
    <dbReference type="NCBI Taxonomy" id="1184265"/>
    <lineage>
        <taxon>Bacteria</taxon>
        <taxon>Pseudomonadati</taxon>
        <taxon>Pseudomonadota</taxon>
        <taxon>Gammaproteobacteria</taxon>
        <taxon>Lysobacterales</taxon>
        <taxon>Lysobacteraceae</taxon>
        <taxon>Xanthomonas</taxon>
    </lineage>
</organism>
<gene>
    <name evidence="1" type="ORF">A11K_0103580</name>
</gene>
<protein>
    <submittedName>
        <fullName evidence="1">2-epi-5-epi-valiolone synthase</fullName>
    </submittedName>
</protein>
<proteinExistence type="predicted"/>
<accession>A0A836ZTW7</accession>
<sequence>MVTMAPLKRGCRSCELAQDGCLRHVIATGNDGIENLQAAYHPLTA</sequence>
<dbReference type="AlphaFoldDB" id="A0A836ZTW7"/>
<dbReference type="EMBL" id="AKBN01000164">
    <property type="protein sequence ID" value="KFA03426.1"/>
    <property type="molecule type" value="Genomic_DNA"/>
</dbReference>
<evidence type="ECO:0000313" key="1">
    <source>
        <dbReference type="EMBL" id="KFA03426.1"/>
    </source>
</evidence>